<feature type="region of interest" description="Disordered" evidence="1">
    <location>
        <begin position="1"/>
        <end position="66"/>
    </location>
</feature>
<dbReference type="Proteomes" id="UP000827768">
    <property type="component" value="Segment"/>
</dbReference>
<evidence type="ECO:0000313" key="2">
    <source>
        <dbReference type="EMBL" id="UDL15825.1"/>
    </source>
</evidence>
<sequence>MAGSRVGVSPAREERIGMAKKNEPTVGFRIREELRRGSRTSPHEDSRTKRARTRRNAKRKAIRDFD</sequence>
<evidence type="ECO:0000256" key="1">
    <source>
        <dbReference type="SAM" id="MobiDB-lite"/>
    </source>
</evidence>
<reference evidence="2" key="1">
    <citation type="submission" date="2021-09" db="EMBL/GenBank/DDBJ databases">
        <authorList>
            <person name="Andersen S.H."/>
            <person name="Beall E.A."/>
            <person name="Cappelle B."/>
            <person name="Falteisek K.J."/>
            <person name="Fenske B.A."/>
            <person name="Gansluckner N.W."/>
            <person name="Gilbertson S.M."/>
            <person name="Krings K.J."/>
            <person name="Mobeck M."/>
            <person name="Odeku J.O."/>
            <person name="Poncelet M.E."/>
            <person name="Rohr J.R."/>
            <person name="Rolands L."/>
            <person name="Whipple C.D."/>
            <person name="Whipple E.M."/>
            <person name="Spring A.M."/>
            <person name="Klyczek K."/>
            <person name="Garlena R.A."/>
            <person name="Russell D.A."/>
            <person name="Pope W.H."/>
            <person name="Jacobs-Sera D."/>
            <person name="Hatfull G.F."/>
        </authorList>
    </citation>
    <scope>NUCLEOTIDE SEQUENCE</scope>
</reference>
<keyword evidence="3" id="KW-1185">Reference proteome</keyword>
<proteinExistence type="predicted"/>
<organism evidence="2 3">
    <name type="scientific">Microbacterium phage Pumpernickel</name>
    <dbReference type="NCBI Taxonomy" id="2885983"/>
    <lineage>
        <taxon>Viruses</taxon>
        <taxon>Duplodnaviria</taxon>
        <taxon>Heunggongvirae</taxon>
        <taxon>Uroviricota</taxon>
        <taxon>Caudoviricetes</taxon>
        <taxon>Pumpernickelvirus</taxon>
        <taxon>Pumpernickelvirus pumpernickel</taxon>
    </lineage>
</organism>
<dbReference type="RefSeq" id="YP_010755065.1">
    <property type="nucleotide sequence ID" value="NC_073468.1"/>
</dbReference>
<dbReference type="GeneID" id="80019674"/>
<evidence type="ECO:0000313" key="3">
    <source>
        <dbReference type="Proteomes" id="UP000827768"/>
    </source>
</evidence>
<dbReference type="EMBL" id="OK040790">
    <property type="protein sequence ID" value="UDL15825.1"/>
    <property type="molecule type" value="Genomic_DNA"/>
</dbReference>
<gene>
    <name evidence="2" type="primary">34</name>
    <name evidence="2" type="ORF">SEA_PUMPERNICKEL_34</name>
</gene>
<feature type="compositionally biased region" description="Basic and acidic residues" evidence="1">
    <location>
        <begin position="11"/>
        <end position="48"/>
    </location>
</feature>
<feature type="compositionally biased region" description="Basic residues" evidence="1">
    <location>
        <begin position="49"/>
        <end position="66"/>
    </location>
</feature>
<name>A0AAE8Y6Y2_9CAUD</name>
<protein>
    <submittedName>
        <fullName evidence="2">Uncharacterized protein</fullName>
    </submittedName>
</protein>
<accession>A0AAE8Y6Y2</accession>
<dbReference type="KEGG" id="vg:80019674"/>